<accession>A0A1G2A9X4</accession>
<proteinExistence type="predicted"/>
<keyword evidence="1" id="KW-0472">Membrane</keyword>
<feature type="transmembrane region" description="Helical" evidence="1">
    <location>
        <begin position="28"/>
        <end position="50"/>
    </location>
</feature>
<sequence>MKKFFIGFVSSCLAGGFFLWFIPENVHIITKMLMIVVLSTIIGTIALMVVEGISHIEIRFIEIKFRIK</sequence>
<feature type="transmembrane region" description="Helical" evidence="1">
    <location>
        <begin position="5"/>
        <end position="22"/>
    </location>
</feature>
<dbReference type="Proteomes" id="UP000178315">
    <property type="component" value="Unassembled WGS sequence"/>
</dbReference>
<protein>
    <submittedName>
        <fullName evidence="2">Uncharacterized protein</fullName>
    </submittedName>
</protein>
<keyword evidence="1" id="KW-0812">Transmembrane</keyword>
<evidence type="ECO:0000313" key="3">
    <source>
        <dbReference type="Proteomes" id="UP000178315"/>
    </source>
</evidence>
<dbReference type="AlphaFoldDB" id="A0A1G2A9X4"/>
<organism evidence="2 3">
    <name type="scientific">Candidatus Jacksonbacteria bacterium RIFCSPLOWO2_02_FULL_44_20</name>
    <dbReference type="NCBI Taxonomy" id="1798460"/>
    <lineage>
        <taxon>Bacteria</taxon>
        <taxon>Candidatus Jacksoniibacteriota</taxon>
    </lineage>
</organism>
<keyword evidence="1" id="KW-1133">Transmembrane helix</keyword>
<evidence type="ECO:0000313" key="2">
    <source>
        <dbReference type="EMBL" id="OGY73449.1"/>
    </source>
</evidence>
<evidence type="ECO:0000256" key="1">
    <source>
        <dbReference type="SAM" id="Phobius"/>
    </source>
</evidence>
<reference evidence="2 3" key="1">
    <citation type="journal article" date="2016" name="Nat. Commun.">
        <title>Thousands of microbial genomes shed light on interconnected biogeochemical processes in an aquifer system.</title>
        <authorList>
            <person name="Anantharaman K."/>
            <person name="Brown C.T."/>
            <person name="Hug L.A."/>
            <person name="Sharon I."/>
            <person name="Castelle C.J."/>
            <person name="Probst A.J."/>
            <person name="Thomas B.C."/>
            <person name="Singh A."/>
            <person name="Wilkins M.J."/>
            <person name="Karaoz U."/>
            <person name="Brodie E.L."/>
            <person name="Williams K.H."/>
            <person name="Hubbard S.S."/>
            <person name="Banfield J.F."/>
        </authorList>
    </citation>
    <scope>NUCLEOTIDE SEQUENCE [LARGE SCALE GENOMIC DNA]</scope>
</reference>
<gene>
    <name evidence="2" type="ORF">A3H61_04840</name>
</gene>
<dbReference type="EMBL" id="MHJU01000012">
    <property type="protein sequence ID" value="OGY73449.1"/>
    <property type="molecule type" value="Genomic_DNA"/>
</dbReference>
<name>A0A1G2A9X4_9BACT</name>
<comment type="caution">
    <text evidence="2">The sequence shown here is derived from an EMBL/GenBank/DDBJ whole genome shotgun (WGS) entry which is preliminary data.</text>
</comment>